<dbReference type="AlphaFoldDB" id="A0A6J7DH34"/>
<evidence type="ECO:0000313" key="2">
    <source>
        <dbReference type="EMBL" id="CAB4868598.1"/>
    </source>
</evidence>
<accession>A0A6J7DH34</accession>
<reference evidence="2" key="1">
    <citation type="submission" date="2020-05" db="EMBL/GenBank/DDBJ databases">
        <authorList>
            <person name="Chiriac C."/>
            <person name="Salcher M."/>
            <person name="Ghai R."/>
            <person name="Kavagutti S V."/>
        </authorList>
    </citation>
    <scope>NUCLEOTIDE SEQUENCE</scope>
</reference>
<name>A0A6J7DH34_9ZZZZ</name>
<protein>
    <submittedName>
        <fullName evidence="2">Unannotated protein</fullName>
    </submittedName>
</protein>
<sequence length="389" mass="41865">MPYLFELLGLEADSPMTGVWAAQHTDVGDGQLLAYGHLLSLDADHDGAEQSELLAAHLTFHVGGFRGVGPDGRPWVYLAQVAPASEADWVESVDPYSPMVDAMDRALRYNLGAELISSGGWSHADLVDVYGARGIDPERVAGWTVRELMVGLIAECCDVSLAELVAAQERVRRLPDEERAQTPDVFADAVARWSRLAASPTERDATALDATADTEVVAAVSWALGDPEVEAPLVIDSGVDLEAADVVDVTPEPDLEEAAAAPDPMPVAPETASPDLTSPEPIFSNPIAPAPISPEPVSPEPITPEPTSPEPISSDVPVVIEAADVKLRSHWPKKEIKDLKAKKLRRMAIKGNWDDAEIDDLSRKGLIKLLATPKERKGKKRKDKKGSRK</sequence>
<feature type="compositionally biased region" description="Pro residues" evidence="1">
    <location>
        <begin position="288"/>
        <end position="309"/>
    </location>
</feature>
<evidence type="ECO:0000256" key="1">
    <source>
        <dbReference type="SAM" id="MobiDB-lite"/>
    </source>
</evidence>
<feature type="region of interest" description="Disordered" evidence="1">
    <location>
        <begin position="256"/>
        <end position="315"/>
    </location>
</feature>
<gene>
    <name evidence="2" type="ORF">UFOPK3402_00573</name>
</gene>
<dbReference type="EMBL" id="CAFBLS010000051">
    <property type="protein sequence ID" value="CAB4868598.1"/>
    <property type="molecule type" value="Genomic_DNA"/>
</dbReference>
<organism evidence="2">
    <name type="scientific">freshwater metagenome</name>
    <dbReference type="NCBI Taxonomy" id="449393"/>
    <lineage>
        <taxon>unclassified sequences</taxon>
        <taxon>metagenomes</taxon>
        <taxon>ecological metagenomes</taxon>
    </lineage>
</organism>
<proteinExistence type="predicted"/>